<dbReference type="eggNOG" id="COG3336">
    <property type="taxonomic scope" value="Bacteria"/>
</dbReference>
<dbReference type="InterPro" id="IPR019108">
    <property type="entry name" value="Caa3_assmbl_CtaG-rel"/>
</dbReference>
<protein>
    <submittedName>
        <fullName evidence="7">Putative membrane protein</fullName>
    </submittedName>
</protein>
<feature type="transmembrane region" description="Helical" evidence="6">
    <location>
        <begin position="171"/>
        <end position="188"/>
    </location>
</feature>
<dbReference type="KEGG" id="tro:trd_0078"/>
<accession>B9L296</accession>
<evidence type="ECO:0000256" key="4">
    <source>
        <dbReference type="ARBA" id="ARBA00022989"/>
    </source>
</evidence>
<dbReference type="GO" id="GO:0005886">
    <property type="term" value="C:plasma membrane"/>
    <property type="evidence" value="ECO:0007669"/>
    <property type="project" value="UniProtKB-SubCell"/>
</dbReference>
<dbReference type="EMBL" id="CP001275">
    <property type="protein sequence ID" value="ACM05883.1"/>
    <property type="molecule type" value="Genomic_DNA"/>
</dbReference>
<sequence length="287" mass="31955">MLLPLLHTCPTCPSVLGITLYPPSLLLIAVPTIVYTLALRRLAQRGRPVPTSWVIAFYAGMLSALIALAGPLDTWNDELLTMHMAQHLVLIQVTAPLLLLGRPVQVILRALPPQRAGLVTRLLLRPIWSRRVLEFLTRPLVATGLSILALVVWHFPALYEEAVLRQSVHDLQHVSFFGTALLFWWPIIDPVPRHHRVSGLWASLMVFITAVASTVIGAILTLADEVLYEPYRYAAMPWGFTPLVDQQVAGLLMWIGGGTLYLVIILVLLARWLLREEGRRMASEPAG</sequence>
<dbReference type="AlphaFoldDB" id="B9L296"/>
<reference evidence="7 8" key="1">
    <citation type="journal article" date="2009" name="PLoS ONE">
        <title>Complete genome sequence of the aerobic CO-oxidizing thermophile Thermomicrobium roseum.</title>
        <authorList>
            <person name="Wu D."/>
            <person name="Raymond J."/>
            <person name="Wu M."/>
            <person name="Chatterji S."/>
            <person name="Ren Q."/>
            <person name="Graham J.E."/>
            <person name="Bryant D.A."/>
            <person name="Robb F."/>
            <person name="Colman A."/>
            <person name="Tallon L.J."/>
            <person name="Badger J.H."/>
            <person name="Madupu R."/>
            <person name="Ward N.L."/>
            <person name="Eisen J.A."/>
        </authorList>
    </citation>
    <scope>NUCLEOTIDE SEQUENCE [LARGE SCALE GENOMIC DNA]</scope>
    <source>
        <strain evidence="8">ATCC 27502 / DSM 5159 / P-2</strain>
    </source>
</reference>
<keyword evidence="3 6" id="KW-0812">Transmembrane</keyword>
<evidence type="ECO:0000256" key="2">
    <source>
        <dbReference type="ARBA" id="ARBA00022475"/>
    </source>
</evidence>
<keyword evidence="5 6" id="KW-0472">Membrane</keyword>
<evidence type="ECO:0000256" key="3">
    <source>
        <dbReference type="ARBA" id="ARBA00022692"/>
    </source>
</evidence>
<dbReference type="RefSeq" id="WP_012641492.1">
    <property type="nucleotide sequence ID" value="NC_011959.1"/>
</dbReference>
<gene>
    <name evidence="7" type="ordered locus">trd_0078</name>
</gene>
<keyword evidence="2" id="KW-1003">Cell membrane</keyword>
<evidence type="ECO:0000313" key="8">
    <source>
        <dbReference type="Proteomes" id="UP000000447"/>
    </source>
</evidence>
<organism evidence="7 8">
    <name type="scientific">Thermomicrobium roseum (strain ATCC 27502 / DSM 5159 / P-2)</name>
    <dbReference type="NCBI Taxonomy" id="309801"/>
    <lineage>
        <taxon>Bacteria</taxon>
        <taxon>Pseudomonadati</taxon>
        <taxon>Thermomicrobiota</taxon>
        <taxon>Thermomicrobia</taxon>
        <taxon>Thermomicrobiales</taxon>
        <taxon>Thermomicrobiaceae</taxon>
        <taxon>Thermomicrobium</taxon>
    </lineage>
</organism>
<feature type="transmembrane region" description="Helical" evidence="6">
    <location>
        <begin position="20"/>
        <end position="39"/>
    </location>
</feature>
<dbReference type="HOGENOM" id="CLU_054944_0_1_0"/>
<dbReference type="Pfam" id="PF09678">
    <property type="entry name" value="Caa3_CtaG"/>
    <property type="match status" value="1"/>
</dbReference>
<evidence type="ECO:0000256" key="5">
    <source>
        <dbReference type="ARBA" id="ARBA00023136"/>
    </source>
</evidence>
<evidence type="ECO:0000256" key="6">
    <source>
        <dbReference type="SAM" id="Phobius"/>
    </source>
</evidence>
<comment type="subcellular location">
    <subcellularLocation>
        <location evidence="1">Cell membrane</location>
        <topology evidence="1">Multi-pass membrane protein</topology>
    </subcellularLocation>
</comment>
<feature type="transmembrane region" description="Helical" evidence="6">
    <location>
        <begin position="200"/>
        <end position="223"/>
    </location>
</feature>
<feature type="transmembrane region" description="Helical" evidence="6">
    <location>
        <begin position="251"/>
        <end position="274"/>
    </location>
</feature>
<feature type="transmembrane region" description="Helical" evidence="6">
    <location>
        <begin position="51"/>
        <end position="72"/>
    </location>
</feature>
<feature type="transmembrane region" description="Helical" evidence="6">
    <location>
        <begin position="84"/>
        <end position="101"/>
    </location>
</feature>
<evidence type="ECO:0000313" key="7">
    <source>
        <dbReference type="EMBL" id="ACM05883.1"/>
    </source>
</evidence>
<evidence type="ECO:0000256" key="1">
    <source>
        <dbReference type="ARBA" id="ARBA00004651"/>
    </source>
</evidence>
<feature type="transmembrane region" description="Helical" evidence="6">
    <location>
        <begin position="140"/>
        <end position="159"/>
    </location>
</feature>
<name>B9L296_THERP</name>
<dbReference type="STRING" id="309801.trd_0078"/>
<proteinExistence type="predicted"/>
<keyword evidence="8" id="KW-1185">Reference proteome</keyword>
<keyword evidence="4 6" id="KW-1133">Transmembrane helix</keyword>
<dbReference type="Proteomes" id="UP000000447">
    <property type="component" value="Chromosome"/>
</dbReference>